<dbReference type="GeneID" id="9378949"/>
<feature type="signal peptide" evidence="1">
    <location>
        <begin position="1"/>
        <end position="17"/>
    </location>
</feature>
<keyword evidence="1" id="KW-0732">Signal</keyword>
<dbReference type="EMBL" id="AACS02000005">
    <property type="protein sequence ID" value="EFI27647.1"/>
    <property type="molecule type" value="Genomic_DNA"/>
</dbReference>
<protein>
    <submittedName>
        <fullName evidence="2">Uncharacterized protein</fullName>
    </submittedName>
</protein>
<gene>
    <name evidence="2" type="ORF">CC1G_14573</name>
</gene>
<organism evidence="2 3">
    <name type="scientific">Coprinopsis cinerea (strain Okayama-7 / 130 / ATCC MYA-4618 / FGSC 9003)</name>
    <name type="common">Inky cap fungus</name>
    <name type="synonym">Hormographiella aspergillata</name>
    <dbReference type="NCBI Taxonomy" id="240176"/>
    <lineage>
        <taxon>Eukaryota</taxon>
        <taxon>Fungi</taxon>
        <taxon>Dikarya</taxon>
        <taxon>Basidiomycota</taxon>
        <taxon>Agaricomycotina</taxon>
        <taxon>Agaricomycetes</taxon>
        <taxon>Agaricomycetidae</taxon>
        <taxon>Agaricales</taxon>
        <taxon>Agaricineae</taxon>
        <taxon>Psathyrellaceae</taxon>
        <taxon>Coprinopsis</taxon>
    </lineage>
</organism>
<accession>D6RMP5</accession>
<evidence type="ECO:0000256" key="1">
    <source>
        <dbReference type="SAM" id="SignalP"/>
    </source>
</evidence>
<name>D6RMP5_COPC7</name>
<dbReference type="AlphaFoldDB" id="D6RMP5"/>
<reference evidence="2 3" key="1">
    <citation type="journal article" date="2010" name="Proc. Natl. Acad. Sci. U.S.A.">
        <title>Insights into evolution of multicellular fungi from the assembled chromosomes of the mushroom Coprinopsis cinerea (Coprinus cinereus).</title>
        <authorList>
            <person name="Stajich J.E."/>
            <person name="Wilke S.K."/>
            <person name="Ahren D."/>
            <person name="Au C.H."/>
            <person name="Birren B.W."/>
            <person name="Borodovsky M."/>
            <person name="Burns C."/>
            <person name="Canback B."/>
            <person name="Casselton L.A."/>
            <person name="Cheng C.K."/>
            <person name="Deng J."/>
            <person name="Dietrich F.S."/>
            <person name="Fargo D.C."/>
            <person name="Farman M.L."/>
            <person name="Gathman A.C."/>
            <person name="Goldberg J."/>
            <person name="Guigo R."/>
            <person name="Hoegger P.J."/>
            <person name="Hooker J.B."/>
            <person name="Huggins A."/>
            <person name="James T.Y."/>
            <person name="Kamada T."/>
            <person name="Kilaru S."/>
            <person name="Kodira C."/>
            <person name="Kues U."/>
            <person name="Kupfer D."/>
            <person name="Kwan H.S."/>
            <person name="Lomsadze A."/>
            <person name="Li W."/>
            <person name="Lilly W.W."/>
            <person name="Ma L.J."/>
            <person name="Mackey A.J."/>
            <person name="Manning G."/>
            <person name="Martin F."/>
            <person name="Muraguchi H."/>
            <person name="Natvig D.O."/>
            <person name="Palmerini H."/>
            <person name="Ramesh M.A."/>
            <person name="Rehmeyer C.J."/>
            <person name="Roe B.A."/>
            <person name="Shenoy N."/>
            <person name="Stanke M."/>
            <person name="Ter-Hovhannisyan V."/>
            <person name="Tunlid A."/>
            <person name="Velagapudi R."/>
            <person name="Vision T.J."/>
            <person name="Zeng Q."/>
            <person name="Zolan M.E."/>
            <person name="Pukkila P.J."/>
        </authorList>
    </citation>
    <scope>NUCLEOTIDE SEQUENCE [LARGE SCALE GENOMIC DNA]</scope>
    <source>
        <strain evidence="3">Okayama-7 / 130 / ATCC MYA-4618 / FGSC 9003</strain>
    </source>
</reference>
<dbReference type="InParanoid" id="D6RMP5"/>
<evidence type="ECO:0000313" key="2">
    <source>
        <dbReference type="EMBL" id="EFI27647.1"/>
    </source>
</evidence>
<dbReference type="Proteomes" id="UP000001861">
    <property type="component" value="Unassembled WGS sequence"/>
</dbReference>
<proteinExistence type="predicted"/>
<dbReference type="VEuPathDB" id="FungiDB:CC1G_14573"/>
<dbReference type="HOGENOM" id="CLU_2670978_0_0_1"/>
<dbReference type="RefSeq" id="XP_002911141.1">
    <property type="nucleotide sequence ID" value="XM_002911095.1"/>
</dbReference>
<feature type="chain" id="PRO_5003087468" evidence="1">
    <location>
        <begin position="18"/>
        <end position="75"/>
    </location>
</feature>
<evidence type="ECO:0000313" key="3">
    <source>
        <dbReference type="Proteomes" id="UP000001861"/>
    </source>
</evidence>
<dbReference type="KEGG" id="cci:CC1G_14573"/>
<sequence length="75" mass="8616">MLLNMVYICMIYTQILSLKVDAACAAHSQSKGWLLDLRDRKNLIQYKSLSGPLLTLMRDVLGAWEKSREFEPKTV</sequence>
<comment type="caution">
    <text evidence="2">The sequence shown here is derived from an EMBL/GenBank/DDBJ whole genome shotgun (WGS) entry which is preliminary data.</text>
</comment>
<keyword evidence="3" id="KW-1185">Reference proteome</keyword>